<dbReference type="AlphaFoldDB" id="A0AAU8JN57"/>
<proteinExistence type="inferred from homology"/>
<gene>
    <name evidence="4" type="ORF">ABWT76_004633</name>
</gene>
<comment type="similarity">
    <text evidence="1">Belongs to the peptidase C59 family.</text>
</comment>
<dbReference type="GO" id="GO:0016787">
    <property type="term" value="F:hydrolase activity"/>
    <property type="evidence" value="ECO:0007669"/>
    <property type="project" value="UniProtKB-KW"/>
</dbReference>
<dbReference type="RefSeq" id="WP_354636435.1">
    <property type="nucleotide sequence ID" value="NZ_CP159837.1"/>
</dbReference>
<organism evidence="4">
    <name type="scientific">Planktothricoides raciborskii GIHE-MW2</name>
    <dbReference type="NCBI Taxonomy" id="2792601"/>
    <lineage>
        <taxon>Bacteria</taxon>
        <taxon>Bacillati</taxon>
        <taxon>Cyanobacteriota</taxon>
        <taxon>Cyanophyceae</taxon>
        <taxon>Oscillatoriophycideae</taxon>
        <taxon>Oscillatoriales</taxon>
        <taxon>Oscillatoriaceae</taxon>
        <taxon>Planktothricoides</taxon>
    </lineage>
</organism>
<sequence>MCTRILWTGKDKSGKFHSICGRNMDWGIDMGEKLWVFPAGLKRKSDVKGKPVEWVSKYGSIATIVYDQATSDGMNEKGLGVHANWLAKSFYGERDESKPGLDCNRALQYFLDNFATVKEVVEYFKNNQDMQLVETKITKGKFEVPIECHLAIEDAQGESLIVEYLNKNDDDDTKPRVLEVKIYYSGDLPELYLKYCNNLDIPSEKKEEYKANYLKAYNVLTNNPTFKKQLENLKNYKYFISDDHLNLPGDTDASSRFVRGAYYLINLPEPTNQREAIAQVLSVMRSTAQPFRKPKPDSNALYASSTRWRTVAACTEKLYMYESSVNPTLIWLDANKLDFKEGSEVRVFDLTKHETVIGEVSEKLTPAEDLFGKNLSE</sequence>
<dbReference type="SUPFAM" id="SSF56235">
    <property type="entry name" value="N-terminal nucleophile aminohydrolases (Ntn hydrolases)"/>
    <property type="match status" value="2"/>
</dbReference>
<feature type="domain" description="Choloylglycine hydrolase/NAAA C-terminal" evidence="3">
    <location>
        <begin position="2"/>
        <end position="165"/>
    </location>
</feature>
<accession>A0AAU8JN57</accession>
<evidence type="ECO:0000256" key="2">
    <source>
        <dbReference type="ARBA" id="ARBA00022801"/>
    </source>
</evidence>
<dbReference type="InterPro" id="IPR029132">
    <property type="entry name" value="CBAH/NAAA_C"/>
</dbReference>
<evidence type="ECO:0000256" key="1">
    <source>
        <dbReference type="ARBA" id="ARBA00006625"/>
    </source>
</evidence>
<name>A0AAU8JN57_9CYAN</name>
<evidence type="ECO:0000313" key="4">
    <source>
        <dbReference type="EMBL" id="XCM40228.1"/>
    </source>
</evidence>
<dbReference type="Gene3D" id="3.60.60.10">
    <property type="entry name" value="Penicillin V Acylase, Chain A"/>
    <property type="match status" value="1"/>
</dbReference>
<protein>
    <submittedName>
        <fullName evidence="4">Linear amide C-N hydrolase</fullName>
    </submittedName>
</protein>
<keyword evidence="2 4" id="KW-0378">Hydrolase</keyword>
<dbReference type="InterPro" id="IPR029055">
    <property type="entry name" value="Ntn_hydrolases_N"/>
</dbReference>
<dbReference type="InterPro" id="IPR052193">
    <property type="entry name" value="Peptidase_C59"/>
</dbReference>
<feature type="domain" description="Choloylglycine hydrolase/NAAA C-terminal" evidence="3">
    <location>
        <begin position="213"/>
        <end position="339"/>
    </location>
</feature>
<dbReference type="PANTHER" id="PTHR35527">
    <property type="entry name" value="CHOLOYLGLYCINE HYDROLASE"/>
    <property type="match status" value="1"/>
</dbReference>
<evidence type="ECO:0000259" key="3">
    <source>
        <dbReference type="Pfam" id="PF02275"/>
    </source>
</evidence>
<reference evidence="4" key="1">
    <citation type="submission" date="2024-07" db="EMBL/GenBank/DDBJ databases">
        <authorList>
            <person name="Kim Y.J."/>
            <person name="Jeong J.Y."/>
        </authorList>
    </citation>
    <scope>NUCLEOTIDE SEQUENCE</scope>
    <source>
        <strain evidence="4">GIHE-MW2</strain>
    </source>
</reference>
<dbReference type="Pfam" id="PF02275">
    <property type="entry name" value="CBAH"/>
    <property type="match status" value="2"/>
</dbReference>
<dbReference type="PANTHER" id="PTHR35527:SF2">
    <property type="entry name" value="HYDROLASE"/>
    <property type="match status" value="1"/>
</dbReference>
<dbReference type="EMBL" id="CP159837">
    <property type="protein sequence ID" value="XCM40228.1"/>
    <property type="molecule type" value="Genomic_DNA"/>
</dbReference>